<protein>
    <submittedName>
        <fullName evidence="4">M20/M25/M40 family metallo-hydrolase</fullName>
    </submittedName>
</protein>
<dbReference type="GO" id="GO:0016787">
    <property type="term" value="F:hydrolase activity"/>
    <property type="evidence" value="ECO:0007669"/>
    <property type="project" value="UniProtKB-KW"/>
</dbReference>
<dbReference type="SUPFAM" id="SSF53187">
    <property type="entry name" value="Zn-dependent exopeptidases"/>
    <property type="match status" value="1"/>
</dbReference>
<evidence type="ECO:0000256" key="3">
    <source>
        <dbReference type="ARBA" id="ARBA00022801"/>
    </source>
</evidence>
<name>A0A9Q4H809_BACSC</name>
<dbReference type="GO" id="GO:0046872">
    <property type="term" value="F:metal ion binding"/>
    <property type="evidence" value="ECO:0007669"/>
    <property type="project" value="UniProtKB-KW"/>
</dbReference>
<dbReference type="InterPro" id="IPR008007">
    <property type="entry name" value="Peptidase_M42"/>
</dbReference>
<organism evidence="4 5">
    <name type="scientific">Bacillus spizizenii</name>
    <name type="common">Bacillus subtilis subsp. spizizenii</name>
    <dbReference type="NCBI Taxonomy" id="96241"/>
    <lineage>
        <taxon>Bacteria</taxon>
        <taxon>Bacillati</taxon>
        <taxon>Bacillota</taxon>
        <taxon>Bacilli</taxon>
        <taxon>Bacillales</taxon>
        <taxon>Bacillaceae</taxon>
        <taxon>Bacillus</taxon>
    </lineage>
</organism>
<dbReference type="EMBL" id="JALANJ010000003">
    <property type="protein sequence ID" value="MCY8119581.1"/>
    <property type="molecule type" value="Genomic_DNA"/>
</dbReference>
<reference evidence="4" key="1">
    <citation type="submission" date="2022-02" db="EMBL/GenBank/DDBJ databases">
        <title>Crop Bioprotection Bacillus Genome Sequencing.</title>
        <authorList>
            <person name="Dunlap C."/>
        </authorList>
    </citation>
    <scope>NUCLEOTIDE SEQUENCE</scope>
    <source>
        <strain evidence="4">M18B4</strain>
    </source>
</reference>
<dbReference type="Proteomes" id="UP001070352">
    <property type="component" value="Unassembled WGS sequence"/>
</dbReference>
<evidence type="ECO:0000313" key="5">
    <source>
        <dbReference type="Proteomes" id="UP001070352"/>
    </source>
</evidence>
<proteinExistence type="predicted"/>
<keyword evidence="2" id="KW-0479">Metal-binding</keyword>
<dbReference type="PANTHER" id="PTHR42994:SF2">
    <property type="entry name" value="PEPTIDASE"/>
    <property type="match status" value="1"/>
</dbReference>
<keyword evidence="3" id="KW-0378">Hydrolase</keyword>
<accession>A0A9Q4H809</accession>
<comment type="caution">
    <text evidence="4">The sequence shown here is derived from an EMBL/GenBank/DDBJ whole genome shotgun (WGS) entry which is preliminary data.</text>
</comment>
<dbReference type="Pfam" id="PF05343">
    <property type="entry name" value="Peptidase_M42"/>
    <property type="match status" value="1"/>
</dbReference>
<evidence type="ECO:0000256" key="2">
    <source>
        <dbReference type="ARBA" id="ARBA00022723"/>
    </source>
</evidence>
<comment type="cofactor">
    <cofactor evidence="1">
        <name>Zn(2+)</name>
        <dbReference type="ChEBI" id="CHEBI:29105"/>
    </cofactor>
</comment>
<gene>
    <name evidence="4" type="ORF">MOC45_03005</name>
</gene>
<dbReference type="PANTHER" id="PTHR42994">
    <property type="entry name" value="PEPTIDASE T"/>
    <property type="match status" value="1"/>
</dbReference>
<dbReference type="AlphaFoldDB" id="A0A9Q4H809"/>
<evidence type="ECO:0000313" key="4">
    <source>
        <dbReference type="EMBL" id="MCY8119581.1"/>
    </source>
</evidence>
<sequence length="371" mass="41167">MKKMKKQLVKLLNIQAPSGEEHKVVKYVKPILQSLCDKVWLDDYKNLLAEKKVGSGKGATIILSAHMDSVSNIIKDRVVYESNGTFYSTKGILGADDRAGIAILLAVLRNVEKTAFEGTIKVAFSREEEIGCVGSQKIDPEWIKGSDLAIVVDRRGNNDIVVGNYSQAFCSNEVGKFFEDCSALQDMNWQATEGGISDACTFAELNVNAVNLSAGYQNEHTEKEYVVYKDMQKTVKLILQAFASVNDFAGSFGDVPLSNNWVEGYNGMAYYNDWNDYADDYEDLWEGRDQYGTVTSSIVDGNVCITQRVGEALDEVYISKTTFEKIIRAYERNKVAYSYTSYLTDNTLPSAGGLSEAEKVVIEKNGKIGTF</sequence>
<evidence type="ECO:0000256" key="1">
    <source>
        <dbReference type="ARBA" id="ARBA00001947"/>
    </source>
</evidence>
<dbReference type="Gene3D" id="3.40.630.10">
    <property type="entry name" value="Zn peptidases"/>
    <property type="match status" value="1"/>
</dbReference>